<dbReference type="STRING" id="1797768.A3C59_02685"/>
<dbReference type="Proteomes" id="UP000176902">
    <property type="component" value="Unassembled WGS sequence"/>
</dbReference>
<dbReference type="Pfam" id="PF02589">
    <property type="entry name" value="LUD_dom"/>
    <property type="match status" value="1"/>
</dbReference>
<organism evidence="2 3">
    <name type="scientific">Candidatus Daviesbacteria bacterium RIFCSPHIGHO2_02_FULL_36_13</name>
    <dbReference type="NCBI Taxonomy" id="1797768"/>
    <lineage>
        <taxon>Bacteria</taxon>
        <taxon>Candidatus Daviesiibacteriota</taxon>
    </lineage>
</organism>
<dbReference type="PANTHER" id="PTHR36179">
    <property type="entry name" value="LUD_DOM DOMAIN-CONTAINING PROTEIN"/>
    <property type="match status" value="1"/>
</dbReference>
<name>A0A1F5JWJ1_9BACT</name>
<dbReference type="InterPro" id="IPR003741">
    <property type="entry name" value="LUD_dom"/>
</dbReference>
<proteinExistence type="predicted"/>
<reference evidence="2 3" key="1">
    <citation type="journal article" date="2016" name="Nat. Commun.">
        <title>Thousands of microbial genomes shed light on interconnected biogeochemical processes in an aquifer system.</title>
        <authorList>
            <person name="Anantharaman K."/>
            <person name="Brown C.T."/>
            <person name="Hug L.A."/>
            <person name="Sharon I."/>
            <person name="Castelle C.J."/>
            <person name="Probst A.J."/>
            <person name="Thomas B.C."/>
            <person name="Singh A."/>
            <person name="Wilkins M.J."/>
            <person name="Karaoz U."/>
            <person name="Brodie E.L."/>
            <person name="Williams K.H."/>
            <person name="Hubbard S.S."/>
            <person name="Banfield J.F."/>
        </authorList>
    </citation>
    <scope>NUCLEOTIDE SEQUENCE [LARGE SCALE GENOMIC DNA]</scope>
</reference>
<feature type="domain" description="LUD" evidence="1">
    <location>
        <begin position="12"/>
        <end position="198"/>
    </location>
</feature>
<accession>A0A1F5JWJ1</accession>
<evidence type="ECO:0000259" key="1">
    <source>
        <dbReference type="Pfam" id="PF02589"/>
    </source>
</evidence>
<dbReference type="EMBL" id="MFCV01000017">
    <property type="protein sequence ID" value="OGE32978.1"/>
    <property type="molecule type" value="Genomic_DNA"/>
</dbReference>
<evidence type="ECO:0000313" key="2">
    <source>
        <dbReference type="EMBL" id="OGE32978.1"/>
    </source>
</evidence>
<gene>
    <name evidence="2" type="ORF">A3C59_02685</name>
</gene>
<evidence type="ECO:0000313" key="3">
    <source>
        <dbReference type="Proteomes" id="UP000176902"/>
    </source>
</evidence>
<comment type="caution">
    <text evidence="2">The sequence shown here is derived from an EMBL/GenBank/DDBJ whole genome shotgun (WGS) entry which is preliminary data.</text>
</comment>
<dbReference type="PANTHER" id="PTHR36179:SF2">
    <property type="entry name" value="LUD DOMAIN-CONTAINING PROTEIN"/>
    <property type="match status" value="1"/>
</dbReference>
<sequence length="204" mass="22362">MDWTKLASKEIIEKTIQALKENGIDAKFVETSEDAKKELFSLIPEGSEVMNMSSVTIDSLGIAKEINESGKYDSVKNKLSKMDRATQGLEMQKTGAAPEYAVGSVHAVTEDGHLFIGSNSGSQLPAYAYGSPHVIWVVGAQKIVKDDTNAKKRIYEYVLPLESERANKAYNITTGSNVSKLLTINRENISGRLTVIFVNEVLGF</sequence>
<dbReference type="AlphaFoldDB" id="A0A1F5JWJ1"/>
<protein>
    <recommendedName>
        <fullName evidence="1">LUD domain-containing protein</fullName>
    </recommendedName>
</protein>